<gene>
    <name evidence="1" type="ORF">Voc01_032270</name>
</gene>
<dbReference type="AlphaFoldDB" id="A0A8J3ZTU6"/>
<dbReference type="RefSeq" id="WP_203928259.1">
    <property type="nucleotide sequence ID" value="NZ_BOPH01000039.1"/>
</dbReference>
<reference evidence="1" key="1">
    <citation type="submission" date="2021-01" db="EMBL/GenBank/DDBJ databases">
        <title>Whole genome shotgun sequence of Virgisporangium ochraceum NBRC 16418.</title>
        <authorList>
            <person name="Komaki H."/>
            <person name="Tamura T."/>
        </authorList>
    </citation>
    <scope>NUCLEOTIDE SEQUENCE</scope>
    <source>
        <strain evidence="1">NBRC 16418</strain>
    </source>
</reference>
<dbReference type="Proteomes" id="UP000635606">
    <property type="component" value="Unassembled WGS sequence"/>
</dbReference>
<dbReference type="InterPro" id="IPR011990">
    <property type="entry name" value="TPR-like_helical_dom_sf"/>
</dbReference>
<evidence type="ECO:0000313" key="2">
    <source>
        <dbReference type="Proteomes" id="UP000635606"/>
    </source>
</evidence>
<keyword evidence="2" id="KW-1185">Reference proteome</keyword>
<evidence type="ECO:0008006" key="3">
    <source>
        <dbReference type="Google" id="ProtNLM"/>
    </source>
</evidence>
<protein>
    <recommendedName>
        <fullName evidence="3">Tetratricopeptide repeat protein</fullName>
    </recommendedName>
</protein>
<dbReference type="Gene3D" id="1.25.40.10">
    <property type="entry name" value="Tetratricopeptide repeat domain"/>
    <property type="match status" value="1"/>
</dbReference>
<dbReference type="SUPFAM" id="SSF48452">
    <property type="entry name" value="TPR-like"/>
    <property type="match status" value="1"/>
</dbReference>
<comment type="caution">
    <text evidence="1">The sequence shown here is derived from an EMBL/GenBank/DDBJ whole genome shotgun (WGS) entry which is preliminary data.</text>
</comment>
<accession>A0A8J3ZTU6</accession>
<dbReference type="EMBL" id="BOPH01000039">
    <property type="protein sequence ID" value="GIJ68310.1"/>
    <property type="molecule type" value="Genomic_DNA"/>
</dbReference>
<organism evidence="1 2">
    <name type="scientific">Virgisporangium ochraceum</name>
    <dbReference type="NCBI Taxonomy" id="65505"/>
    <lineage>
        <taxon>Bacteria</taxon>
        <taxon>Bacillati</taxon>
        <taxon>Actinomycetota</taxon>
        <taxon>Actinomycetes</taxon>
        <taxon>Micromonosporales</taxon>
        <taxon>Micromonosporaceae</taxon>
        <taxon>Virgisporangium</taxon>
    </lineage>
</organism>
<proteinExistence type="predicted"/>
<sequence length="261" mass="28740">MARWRESQALRFSLLGRHAWAIADADEAVALWRPVAGQHPAAMARAVAVRAWCLHVRGRTAEAARDVEECLAFCDRAGAGADAVDLAKVVSLLDRVDRAEAALALADRLLADALRVAQPASTEPMLAYGELMLRHGRPVQALDALRQAYAAAAWWSSPRLRASAMLFEALAAAGRIEELEEHTRRDLPLMAGNALVSLSGRRLYIRVLELLEHHHVTVVAAIPAKLAKQRRKLLHQRRRWWVLTAALAVVTGNPRAVPDRP</sequence>
<evidence type="ECO:0000313" key="1">
    <source>
        <dbReference type="EMBL" id="GIJ68310.1"/>
    </source>
</evidence>
<name>A0A8J3ZTU6_9ACTN</name>